<dbReference type="AlphaFoldDB" id="A0A5C8PHS0"/>
<evidence type="ECO:0000256" key="2">
    <source>
        <dbReference type="ARBA" id="ARBA00023002"/>
    </source>
</evidence>
<dbReference type="PRINTS" id="PR00081">
    <property type="entry name" value="GDHRDH"/>
</dbReference>
<dbReference type="EMBL" id="VDUZ01000031">
    <property type="protein sequence ID" value="TXL72736.1"/>
    <property type="molecule type" value="Genomic_DNA"/>
</dbReference>
<dbReference type="PROSITE" id="PS00061">
    <property type="entry name" value="ADH_SHORT"/>
    <property type="match status" value="1"/>
</dbReference>
<dbReference type="Pfam" id="PF00106">
    <property type="entry name" value="adh_short"/>
    <property type="match status" value="1"/>
</dbReference>
<dbReference type="SUPFAM" id="SSF51735">
    <property type="entry name" value="NAD(P)-binding Rossmann-fold domains"/>
    <property type="match status" value="1"/>
</dbReference>
<dbReference type="InterPro" id="IPR002347">
    <property type="entry name" value="SDR_fam"/>
</dbReference>
<dbReference type="OrthoDB" id="658698at2"/>
<dbReference type="InterPro" id="IPR036291">
    <property type="entry name" value="NAD(P)-bd_dom_sf"/>
</dbReference>
<dbReference type="Gene3D" id="3.40.50.720">
    <property type="entry name" value="NAD(P)-binding Rossmann-like Domain"/>
    <property type="match status" value="1"/>
</dbReference>
<comment type="similarity">
    <text evidence="1 3">Belongs to the short-chain dehydrogenases/reductases (SDR) family.</text>
</comment>
<dbReference type="PRINTS" id="PR00080">
    <property type="entry name" value="SDRFAMILY"/>
</dbReference>
<name>A0A5C8PHS0_9HYPH</name>
<organism evidence="4 5">
    <name type="scientific">Vineibacter terrae</name>
    <dbReference type="NCBI Taxonomy" id="2586908"/>
    <lineage>
        <taxon>Bacteria</taxon>
        <taxon>Pseudomonadati</taxon>
        <taxon>Pseudomonadota</taxon>
        <taxon>Alphaproteobacteria</taxon>
        <taxon>Hyphomicrobiales</taxon>
        <taxon>Vineibacter</taxon>
    </lineage>
</organism>
<comment type="caution">
    <text evidence="4">The sequence shown here is derived from an EMBL/GenBank/DDBJ whole genome shotgun (WGS) entry which is preliminary data.</text>
</comment>
<reference evidence="4 5" key="1">
    <citation type="submission" date="2019-06" db="EMBL/GenBank/DDBJ databases">
        <title>New taxonomy in bacterial strain CC-CFT640, isolated from vineyard.</title>
        <authorList>
            <person name="Lin S.-Y."/>
            <person name="Tsai C.-F."/>
            <person name="Young C.-C."/>
        </authorList>
    </citation>
    <scope>NUCLEOTIDE SEQUENCE [LARGE SCALE GENOMIC DNA]</scope>
    <source>
        <strain evidence="4 5">CC-CFT640</strain>
    </source>
</reference>
<dbReference type="FunFam" id="3.40.50.720:FF:000084">
    <property type="entry name" value="Short-chain dehydrogenase reductase"/>
    <property type="match status" value="1"/>
</dbReference>
<dbReference type="RefSeq" id="WP_147849634.1">
    <property type="nucleotide sequence ID" value="NZ_VDUZ01000031.1"/>
</dbReference>
<dbReference type="InterPro" id="IPR020904">
    <property type="entry name" value="Sc_DH/Rdtase_CS"/>
</dbReference>
<proteinExistence type="inferred from homology"/>
<keyword evidence="5" id="KW-1185">Reference proteome</keyword>
<dbReference type="GO" id="GO:0016491">
    <property type="term" value="F:oxidoreductase activity"/>
    <property type="evidence" value="ECO:0007669"/>
    <property type="project" value="UniProtKB-KW"/>
</dbReference>
<evidence type="ECO:0000256" key="3">
    <source>
        <dbReference type="RuleBase" id="RU000363"/>
    </source>
</evidence>
<dbReference type="PANTHER" id="PTHR43669:SF12">
    <property type="entry name" value="BLR5618 PROTEIN"/>
    <property type="match status" value="1"/>
</dbReference>
<dbReference type="PANTHER" id="PTHR43669">
    <property type="entry name" value="5-KETO-D-GLUCONATE 5-REDUCTASE"/>
    <property type="match status" value="1"/>
</dbReference>
<dbReference type="CDD" id="cd05233">
    <property type="entry name" value="SDR_c"/>
    <property type="match status" value="1"/>
</dbReference>
<evidence type="ECO:0000256" key="1">
    <source>
        <dbReference type="ARBA" id="ARBA00006484"/>
    </source>
</evidence>
<gene>
    <name evidence="4" type="ORF">FHP25_24625</name>
</gene>
<evidence type="ECO:0000313" key="4">
    <source>
        <dbReference type="EMBL" id="TXL72736.1"/>
    </source>
</evidence>
<protein>
    <submittedName>
        <fullName evidence="4">SDR family oxidoreductase</fullName>
    </submittedName>
</protein>
<sequence length="251" mass="26195">MPSPKIALITGAGTGVGKAAALALAKEGYAVVLAGRRKEPLEEVATAVQAAGAKALVVQADVGDPAQVKALFARTKETFGRLDLLFNNAGMGAPAVPMDELPFTQWKAVVDVNLTGSFLCAQEAMRMMKEQRPQGGRIINNGSISAHAPRPNSVAYTSTKHAITGLTKCIALDGRPFDIACGQIDIGNAHTPMAARMAQGVPQADGSVRPEPLMDVESVGRTIAYMATLPPDANALFVTVMATKMPFVGRG</sequence>
<keyword evidence="2" id="KW-0560">Oxidoreductase</keyword>
<evidence type="ECO:0000313" key="5">
    <source>
        <dbReference type="Proteomes" id="UP000321638"/>
    </source>
</evidence>
<dbReference type="Proteomes" id="UP000321638">
    <property type="component" value="Unassembled WGS sequence"/>
</dbReference>
<accession>A0A5C8PHS0</accession>